<dbReference type="EMBL" id="CAAALY010030219">
    <property type="protein sequence ID" value="VEL16876.1"/>
    <property type="molecule type" value="Genomic_DNA"/>
</dbReference>
<dbReference type="OrthoDB" id="2213137at2759"/>
<gene>
    <name evidence="1" type="ORF">PXEA_LOCUS10316</name>
</gene>
<protein>
    <submittedName>
        <fullName evidence="1">Uncharacterized protein</fullName>
    </submittedName>
</protein>
<dbReference type="AlphaFoldDB" id="A0A3S5CFH5"/>
<name>A0A3S5CFH5_9PLAT</name>
<proteinExistence type="predicted"/>
<dbReference type="Proteomes" id="UP000784294">
    <property type="component" value="Unassembled WGS sequence"/>
</dbReference>
<sequence length="136" mass="14754">MRLYALKGRGVGQTPWRRLDTDRESAFGGNQSHSWTAQTALTIPLFPLMLVRFLGLDRLTSSLGNINLAKGIACIVGPLIAAVRSEREASAYHLTPPQGGRLSLTGQSIGRFSSCHVASAHTQTPTSLGFVQCFWQ</sequence>
<comment type="caution">
    <text evidence="1">The sequence shown here is derived from an EMBL/GenBank/DDBJ whole genome shotgun (WGS) entry which is preliminary data.</text>
</comment>
<keyword evidence="2" id="KW-1185">Reference proteome</keyword>
<evidence type="ECO:0000313" key="1">
    <source>
        <dbReference type="EMBL" id="VEL16876.1"/>
    </source>
</evidence>
<organism evidence="1 2">
    <name type="scientific">Protopolystoma xenopodis</name>
    <dbReference type="NCBI Taxonomy" id="117903"/>
    <lineage>
        <taxon>Eukaryota</taxon>
        <taxon>Metazoa</taxon>
        <taxon>Spiralia</taxon>
        <taxon>Lophotrochozoa</taxon>
        <taxon>Platyhelminthes</taxon>
        <taxon>Monogenea</taxon>
        <taxon>Polyopisthocotylea</taxon>
        <taxon>Polystomatidea</taxon>
        <taxon>Polystomatidae</taxon>
        <taxon>Protopolystoma</taxon>
    </lineage>
</organism>
<accession>A0A3S5CFH5</accession>
<evidence type="ECO:0000313" key="2">
    <source>
        <dbReference type="Proteomes" id="UP000784294"/>
    </source>
</evidence>
<reference evidence="1" key="1">
    <citation type="submission" date="2018-11" db="EMBL/GenBank/DDBJ databases">
        <authorList>
            <consortium name="Pathogen Informatics"/>
        </authorList>
    </citation>
    <scope>NUCLEOTIDE SEQUENCE</scope>
</reference>